<comment type="caution">
    <text evidence="10">The sequence shown here is derived from an EMBL/GenBank/DDBJ whole genome shotgun (WGS) entry which is preliminary data.</text>
</comment>
<dbReference type="InterPro" id="IPR050882">
    <property type="entry name" value="Prepilin_peptidase/N-MTase"/>
</dbReference>
<sequence>MFSLHQIHFVILVTVSVYFGFVLGSFICQVAYRLPILIIKKNCGGIAPEWMTASERLVSGIDSPGCLCPNCGEPILKRDLIPVLSWLMLRGKSRCCKTKISSRYLITEFSSGVLCGITTYATGATWLSVLWCFFLLMMLCIALIDCHYYLMPTVLIIPLGGAGIFAGSFNLLTTSLATNLFAGVVVYVSLRLLNLLMSKQSPALGDGDTNLFTVVAIWLGAHKVMIVLLFASLALLLFQVCSSKFSSYKNSSLRMAYRESLPFGIFIFFGVLVSLVFGESIFNALLN</sequence>
<keyword evidence="4 7" id="KW-0812">Transmembrane</keyword>
<dbReference type="RefSeq" id="WP_225250561.1">
    <property type="nucleotide sequence ID" value="NZ_JAIWIU010000063.1"/>
</dbReference>
<dbReference type="InterPro" id="IPR000045">
    <property type="entry name" value="Prepilin_IV_endopep_pep"/>
</dbReference>
<protein>
    <submittedName>
        <fullName evidence="10">Prepilin peptidase</fullName>
    </submittedName>
</protein>
<evidence type="ECO:0000256" key="3">
    <source>
        <dbReference type="ARBA" id="ARBA00022475"/>
    </source>
</evidence>
<feature type="transmembrane region" description="Helical" evidence="7">
    <location>
        <begin position="6"/>
        <end position="32"/>
    </location>
</feature>
<keyword evidence="3" id="KW-1003">Cell membrane</keyword>
<keyword evidence="6 7" id="KW-0472">Membrane</keyword>
<dbReference type="PANTHER" id="PTHR30487">
    <property type="entry name" value="TYPE 4 PREPILIN-LIKE PROTEINS LEADER PEPTIDE-PROCESSING ENZYME"/>
    <property type="match status" value="1"/>
</dbReference>
<keyword evidence="5 7" id="KW-1133">Transmembrane helix</keyword>
<feature type="transmembrane region" description="Helical" evidence="7">
    <location>
        <begin position="162"/>
        <end position="190"/>
    </location>
</feature>
<keyword evidence="11" id="KW-1185">Reference proteome</keyword>
<evidence type="ECO:0000313" key="11">
    <source>
        <dbReference type="Proteomes" id="UP001199044"/>
    </source>
</evidence>
<dbReference type="Pfam" id="PF01478">
    <property type="entry name" value="Peptidase_A24"/>
    <property type="match status" value="1"/>
</dbReference>
<gene>
    <name evidence="10" type="ORF">LDJ79_10720</name>
</gene>
<feature type="domain" description="Prepilin type IV endopeptidase peptidase" evidence="8">
    <location>
        <begin position="132"/>
        <end position="238"/>
    </location>
</feature>
<dbReference type="Pfam" id="PF06750">
    <property type="entry name" value="A24_N_bact"/>
    <property type="match status" value="1"/>
</dbReference>
<evidence type="ECO:0000256" key="4">
    <source>
        <dbReference type="ARBA" id="ARBA00022692"/>
    </source>
</evidence>
<proteinExistence type="inferred from homology"/>
<accession>A0ABS7YLN8</accession>
<feature type="transmembrane region" description="Helical" evidence="7">
    <location>
        <begin position="210"/>
        <end position="240"/>
    </location>
</feature>
<dbReference type="PANTHER" id="PTHR30487:SF0">
    <property type="entry name" value="PREPILIN LEADER PEPTIDASE_N-METHYLTRANSFERASE-RELATED"/>
    <property type="match status" value="1"/>
</dbReference>
<evidence type="ECO:0000313" key="10">
    <source>
        <dbReference type="EMBL" id="MCA2016583.1"/>
    </source>
</evidence>
<comment type="similarity">
    <text evidence="2">Belongs to the peptidase A24 family.</text>
</comment>
<feature type="transmembrane region" description="Helical" evidence="7">
    <location>
        <begin position="261"/>
        <end position="286"/>
    </location>
</feature>
<name>A0ABS7YLN8_9VIBR</name>
<reference evidence="11" key="1">
    <citation type="submission" date="2023-07" db="EMBL/GenBank/DDBJ databases">
        <title>Molecular identification of indigenous halophilic bacteria isolated from red sea cost, biodegradation of synthetic dyes and assessment of degraded metabolite toxicity.</title>
        <authorList>
            <person name="Chaieb K."/>
            <person name="Altayb H.N."/>
        </authorList>
    </citation>
    <scope>NUCLEOTIDE SEQUENCE [LARGE SCALE GENOMIC DNA]</scope>
    <source>
        <strain evidence="11">K20</strain>
    </source>
</reference>
<feature type="domain" description="Prepilin peptidase A24 N-terminal" evidence="9">
    <location>
        <begin position="19"/>
        <end position="120"/>
    </location>
</feature>
<evidence type="ECO:0000256" key="5">
    <source>
        <dbReference type="ARBA" id="ARBA00022989"/>
    </source>
</evidence>
<evidence type="ECO:0000256" key="7">
    <source>
        <dbReference type="SAM" id="Phobius"/>
    </source>
</evidence>
<organism evidence="10 11">
    <name type="scientific">Vibrio tritonius</name>
    <dbReference type="NCBI Taxonomy" id="1435069"/>
    <lineage>
        <taxon>Bacteria</taxon>
        <taxon>Pseudomonadati</taxon>
        <taxon>Pseudomonadota</taxon>
        <taxon>Gammaproteobacteria</taxon>
        <taxon>Vibrionales</taxon>
        <taxon>Vibrionaceae</taxon>
        <taxon>Vibrio</taxon>
    </lineage>
</organism>
<evidence type="ECO:0000256" key="2">
    <source>
        <dbReference type="ARBA" id="ARBA00005801"/>
    </source>
</evidence>
<dbReference type="InterPro" id="IPR010627">
    <property type="entry name" value="Prepilin_pept_A24_N"/>
</dbReference>
<dbReference type="Proteomes" id="UP001199044">
    <property type="component" value="Unassembled WGS sequence"/>
</dbReference>
<evidence type="ECO:0000256" key="1">
    <source>
        <dbReference type="ARBA" id="ARBA00004651"/>
    </source>
</evidence>
<comment type="subcellular location">
    <subcellularLocation>
        <location evidence="1">Cell membrane</location>
        <topology evidence="1">Multi-pass membrane protein</topology>
    </subcellularLocation>
</comment>
<feature type="transmembrane region" description="Helical" evidence="7">
    <location>
        <begin position="128"/>
        <end position="150"/>
    </location>
</feature>
<evidence type="ECO:0000256" key="6">
    <source>
        <dbReference type="ARBA" id="ARBA00023136"/>
    </source>
</evidence>
<evidence type="ECO:0000259" key="8">
    <source>
        <dbReference type="Pfam" id="PF01478"/>
    </source>
</evidence>
<dbReference type="Gene3D" id="1.20.120.1220">
    <property type="match status" value="1"/>
</dbReference>
<evidence type="ECO:0000259" key="9">
    <source>
        <dbReference type="Pfam" id="PF06750"/>
    </source>
</evidence>
<dbReference type="EMBL" id="JAIWIU010000063">
    <property type="protein sequence ID" value="MCA2016583.1"/>
    <property type="molecule type" value="Genomic_DNA"/>
</dbReference>